<keyword evidence="1" id="KW-0648">Protein biosynthesis</keyword>
<dbReference type="AlphaFoldDB" id="A0A9D1A9U9"/>
<reference evidence="1" key="2">
    <citation type="journal article" date="2021" name="PeerJ">
        <title>Extensive microbial diversity within the chicken gut microbiome revealed by metagenomics and culture.</title>
        <authorList>
            <person name="Gilroy R."/>
            <person name="Ravi A."/>
            <person name="Getino M."/>
            <person name="Pursley I."/>
            <person name="Horton D.L."/>
            <person name="Alikhan N.F."/>
            <person name="Baker D."/>
            <person name="Gharbi K."/>
            <person name="Hall N."/>
            <person name="Watson M."/>
            <person name="Adriaenssens E.M."/>
            <person name="Foster-Nyarko E."/>
            <person name="Jarju S."/>
            <person name="Secka A."/>
            <person name="Antonio M."/>
            <person name="Oren A."/>
            <person name="Chaudhuri R.R."/>
            <person name="La Ragione R."/>
            <person name="Hildebrand F."/>
            <person name="Pallen M.J."/>
        </authorList>
    </citation>
    <scope>NUCLEOTIDE SEQUENCE</scope>
    <source>
        <strain evidence="1">ChiHjej9B8-7071</strain>
    </source>
</reference>
<comment type="caution">
    <text evidence="1">The sequence shown here is derived from an EMBL/GenBank/DDBJ whole genome shotgun (WGS) entry which is preliminary data.</text>
</comment>
<dbReference type="Proteomes" id="UP000824258">
    <property type="component" value="Unassembled WGS sequence"/>
</dbReference>
<proteinExistence type="predicted"/>
<dbReference type="EMBL" id="DVGD01000156">
    <property type="protein sequence ID" value="HIR09770.1"/>
    <property type="molecule type" value="Genomic_DNA"/>
</dbReference>
<keyword evidence="1" id="KW-0396">Initiation factor</keyword>
<dbReference type="GO" id="GO:0003743">
    <property type="term" value="F:translation initiation factor activity"/>
    <property type="evidence" value="ECO:0007669"/>
    <property type="project" value="UniProtKB-KW"/>
</dbReference>
<name>A0A9D1A9U9_9FIRM</name>
<accession>A0A9D1A9U9</accession>
<evidence type="ECO:0000313" key="1">
    <source>
        <dbReference type="EMBL" id="HIR09770.1"/>
    </source>
</evidence>
<organism evidence="1 2">
    <name type="scientific">Candidatus Avoscillospira stercoripullorum</name>
    <dbReference type="NCBI Taxonomy" id="2840709"/>
    <lineage>
        <taxon>Bacteria</taxon>
        <taxon>Bacillati</taxon>
        <taxon>Bacillota</taxon>
        <taxon>Clostridia</taxon>
        <taxon>Eubacteriales</taxon>
        <taxon>Oscillospiraceae</taxon>
        <taxon>Oscillospiraceae incertae sedis</taxon>
        <taxon>Candidatus Avoscillospira</taxon>
    </lineage>
</organism>
<reference evidence="1" key="1">
    <citation type="submission" date="2020-10" db="EMBL/GenBank/DDBJ databases">
        <authorList>
            <person name="Gilroy R."/>
        </authorList>
    </citation>
    <scope>NUCLEOTIDE SEQUENCE</scope>
    <source>
        <strain evidence="1">ChiHjej9B8-7071</strain>
    </source>
</reference>
<sequence length="71" mass="7831">MVKGITRQVVVVKGGDPAMFEQAIFLVKDGVLSQGGVSEEALLTQARQACARERTPWQRWREKLTWAACGA</sequence>
<protein>
    <submittedName>
        <fullName evidence="1">Translation initiation factor 2</fullName>
    </submittedName>
</protein>
<feature type="non-terminal residue" evidence="1">
    <location>
        <position position="71"/>
    </location>
</feature>
<gene>
    <name evidence="1" type="ORF">IAA70_05135</name>
</gene>
<evidence type="ECO:0000313" key="2">
    <source>
        <dbReference type="Proteomes" id="UP000824258"/>
    </source>
</evidence>